<keyword evidence="1" id="KW-1133">Transmembrane helix</keyword>
<sequence length="86" mass="9401">MVWWLWVVAGFALGIVEVILPGYVFLGFACGAVLVGLVLWTGWIALSLAAQIAVFAVVSLGAWLGLRALFPFQRGSVKHWTRDIND</sequence>
<dbReference type="Proteomes" id="UP000628984">
    <property type="component" value="Unassembled WGS sequence"/>
</dbReference>
<evidence type="ECO:0000313" key="3">
    <source>
        <dbReference type="Proteomes" id="UP000628984"/>
    </source>
</evidence>
<feature type="transmembrane region" description="Helical" evidence="1">
    <location>
        <begin position="52"/>
        <end position="70"/>
    </location>
</feature>
<protein>
    <recommendedName>
        <fullName evidence="4">NfeD-like C-terminal domain-containing protein</fullName>
    </recommendedName>
</protein>
<organism evidence="2 3">
    <name type="scientific">Gemmobacter lanyuensis</name>
    <dbReference type="NCBI Taxonomy" id="1054497"/>
    <lineage>
        <taxon>Bacteria</taxon>
        <taxon>Pseudomonadati</taxon>
        <taxon>Pseudomonadota</taxon>
        <taxon>Alphaproteobacteria</taxon>
        <taxon>Rhodobacterales</taxon>
        <taxon>Paracoccaceae</taxon>
        <taxon>Gemmobacter</taxon>
    </lineage>
</organism>
<evidence type="ECO:0000256" key="1">
    <source>
        <dbReference type="SAM" id="Phobius"/>
    </source>
</evidence>
<keyword evidence="1" id="KW-0472">Membrane</keyword>
<reference evidence="2" key="1">
    <citation type="journal article" date="2014" name="Int. J. Syst. Evol. Microbiol.">
        <title>Complete genome sequence of Corynebacterium casei LMG S-19264T (=DSM 44701T), isolated from a smear-ripened cheese.</title>
        <authorList>
            <consortium name="US DOE Joint Genome Institute (JGI-PGF)"/>
            <person name="Walter F."/>
            <person name="Albersmeier A."/>
            <person name="Kalinowski J."/>
            <person name="Ruckert C."/>
        </authorList>
    </citation>
    <scope>NUCLEOTIDE SEQUENCE</scope>
    <source>
        <strain evidence="2">KCTC 23714</strain>
    </source>
</reference>
<keyword evidence="1" id="KW-0812">Transmembrane</keyword>
<dbReference type="AlphaFoldDB" id="A0A918IUJ7"/>
<evidence type="ECO:0000313" key="2">
    <source>
        <dbReference type="EMBL" id="GGW29219.1"/>
    </source>
</evidence>
<proteinExistence type="predicted"/>
<gene>
    <name evidence="2" type="ORF">GCM10011452_17190</name>
</gene>
<name>A0A918IUJ7_9RHOB</name>
<dbReference type="EMBL" id="BMYQ01000004">
    <property type="protein sequence ID" value="GGW29219.1"/>
    <property type="molecule type" value="Genomic_DNA"/>
</dbReference>
<reference evidence="2" key="2">
    <citation type="submission" date="2020-09" db="EMBL/GenBank/DDBJ databases">
        <authorList>
            <person name="Sun Q."/>
            <person name="Kim S."/>
        </authorList>
    </citation>
    <scope>NUCLEOTIDE SEQUENCE</scope>
    <source>
        <strain evidence="2">KCTC 23714</strain>
    </source>
</reference>
<comment type="caution">
    <text evidence="2">The sequence shown here is derived from an EMBL/GenBank/DDBJ whole genome shotgun (WGS) entry which is preliminary data.</text>
</comment>
<dbReference type="RefSeq" id="WP_189633444.1">
    <property type="nucleotide sequence ID" value="NZ_BMYQ01000004.1"/>
</dbReference>
<keyword evidence="3" id="KW-1185">Reference proteome</keyword>
<accession>A0A918IUJ7</accession>
<evidence type="ECO:0008006" key="4">
    <source>
        <dbReference type="Google" id="ProtNLM"/>
    </source>
</evidence>